<evidence type="ECO:0000313" key="3">
    <source>
        <dbReference type="EMBL" id="MBZ0157000.1"/>
    </source>
</evidence>
<reference evidence="3" key="2">
    <citation type="submission" date="2021-08" db="EMBL/GenBank/DDBJ databases">
        <authorList>
            <person name="Dalcin Martins P."/>
        </authorList>
    </citation>
    <scope>NUCLEOTIDE SEQUENCE</scope>
    <source>
        <strain evidence="3">MAG_39</strain>
    </source>
</reference>
<sequence length="631" mass="73034">MSKKSTLHQSTISDTTQNESAPAAEHPGIAEWIGSIAEKISGARAVTLIALIVMAITVFGYFPTRSDDYDIWWHLALGKHYVQNHTMQVDHSLFSWTPADPGWIYNTWLGSTLLYLFYQAGSSFGLWLIQWLLLTGVFVLLYLYLRVIKDSFDINYILAFLMLAVALNLTAIYIKPELFTTFLFTLTVFLYFYCKATGKNLFYLYPFLFVLWCNIHGGFLAGLLFISILLAGEAVNFFLLKNSSLPRKSFLTLAAAVPLSYLAVLINPYGIEYHISVLKGMFNPEYMGFAKKVFAYISMWKYLLPTPDYAFRFLNTAWVLLIFAVLFSILFILSVARKRSLDAALIAVNLVFFFFSMDSARYTIFFPIVTLFSIFYLFKDADLYAFRKKLTPLSIAFFAVFVVYINYLTVVYLDNWSWFGKGLQEGVPVKEVQFLKKHKIQGPLFNDYLIGGYMIWSTYPEYKVFIDPRYGPYWKQVGPDYFNFTSKITPETIKAFNGKYPFKAALIHMRDSHVIFSMASTGDWRLLYFDKVAVLMVHKSLIPTLSAEALSTDLTPQRFKDVNNPTTLRDLFNFYNAVGPQFGRQIHDIFKKNVYDFYKFKEQSLHVMEQNIRLKEQEILQLQQQKNVRTR</sequence>
<feature type="transmembrane region" description="Helical" evidence="2">
    <location>
        <begin position="309"/>
        <end position="333"/>
    </location>
</feature>
<dbReference type="EMBL" id="JAIOIV010000100">
    <property type="protein sequence ID" value="MBZ0157000.1"/>
    <property type="molecule type" value="Genomic_DNA"/>
</dbReference>
<gene>
    <name evidence="3" type="ORF">K8I29_12420</name>
</gene>
<evidence type="ECO:0000256" key="2">
    <source>
        <dbReference type="SAM" id="Phobius"/>
    </source>
</evidence>
<evidence type="ECO:0000256" key="1">
    <source>
        <dbReference type="SAM" id="MobiDB-lite"/>
    </source>
</evidence>
<reference evidence="3" key="1">
    <citation type="journal article" date="2021" name="bioRxiv">
        <title>Unraveling nitrogen, sulfur and carbon metabolic pathways and microbial community transcriptional responses to substrate deprivation and toxicity stresses in a bioreactor mimicking anoxic brackish coastal sediment conditions.</title>
        <authorList>
            <person name="Martins P.D."/>
            <person name="Echeveste M.J."/>
            <person name="Arshad A."/>
            <person name="Kurth J."/>
            <person name="Ouboter H."/>
            <person name="Jetten M.S.M."/>
            <person name="Welte C.U."/>
        </authorList>
    </citation>
    <scope>NUCLEOTIDE SEQUENCE</scope>
    <source>
        <strain evidence="3">MAG_39</strain>
    </source>
</reference>
<feature type="transmembrane region" description="Helical" evidence="2">
    <location>
        <begin position="390"/>
        <end position="413"/>
    </location>
</feature>
<feature type="transmembrane region" description="Helical" evidence="2">
    <location>
        <begin position="201"/>
        <end position="230"/>
    </location>
</feature>
<feature type="transmembrane region" description="Helical" evidence="2">
    <location>
        <begin position="45"/>
        <end position="62"/>
    </location>
</feature>
<feature type="transmembrane region" description="Helical" evidence="2">
    <location>
        <begin position="154"/>
        <end position="172"/>
    </location>
</feature>
<feature type="region of interest" description="Disordered" evidence="1">
    <location>
        <begin position="1"/>
        <end position="24"/>
    </location>
</feature>
<feature type="transmembrane region" description="Helical" evidence="2">
    <location>
        <begin position="124"/>
        <end position="145"/>
    </location>
</feature>
<dbReference type="Proteomes" id="UP000705867">
    <property type="component" value="Unassembled WGS sequence"/>
</dbReference>
<proteinExistence type="predicted"/>
<feature type="transmembrane region" description="Helical" evidence="2">
    <location>
        <begin position="362"/>
        <end position="378"/>
    </location>
</feature>
<feature type="transmembrane region" description="Helical" evidence="2">
    <location>
        <begin position="250"/>
        <end position="271"/>
    </location>
</feature>
<feature type="compositionally biased region" description="Polar residues" evidence="1">
    <location>
        <begin position="7"/>
        <end position="20"/>
    </location>
</feature>
<keyword evidence="2" id="KW-0472">Membrane</keyword>
<protein>
    <submittedName>
        <fullName evidence="3">Uncharacterized protein</fullName>
    </submittedName>
</protein>
<name>A0A953JEB4_9BACT</name>
<dbReference type="AlphaFoldDB" id="A0A953JEB4"/>
<keyword evidence="2" id="KW-0812">Transmembrane</keyword>
<comment type="caution">
    <text evidence="3">The sequence shown here is derived from an EMBL/GenBank/DDBJ whole genome shotgun (WGS) entry which is preliminary data.</text>
</comment>
<keyword evidence="2" id="KW-1133">Transmembrane helix</keyword>
<feature type="transmembrane region" description="Helical" evidence="2">
    <location>
        <begin position="178"/>
        <end position="194"/>
    </location>
</feature>
<organism evidence="3 4">
    <name type="scientific">Candidatus Nitrobium versatile</name>
    <dbReference type="NCBI Taxonomy" id="2884831"/>
    <lineage>
        <taxon>Bacteria</taxon>
        <taxon>Pseudomonadati</taxon>
        <taxon>Nitrospirota</taxon>
        <taxon>Nitrospiria</taxon>
        <taxon>Nitrospirales</taxon>
        <taxon>Nitrospiraceae</taxon>
        <taxon>Candidatus Nitrobium</taxon>
    </lineage>
</organism>
<evidence type="ECO:0000313" key="4">
    <source>
        <dbReference type="Proteomes" id="UP000705867"/>
    </source>
</evidence>
<accession>A0A953JEB4</accession>